<evidence type="ECO:0000256" key="1">
    <source>
        <dbReference type="ARBA" id="ARBA00001913"/>
    </source>
</evidence>
<evidence type="ECO:0000256" key="37">
    <source>
        <dbReference type="ARBA" id="ARBA00047876"/>
    </source>
</evidence>
<comment type="catalytic activity">
    <reaction evidence="39">
        <text>L-glutaminyl-[protein] + dopamine = 5-dopaminyl-L-glutamyl-[protein] + NH4(+)</text>
        <dbReference type="Rhea" id="RHEA:66556"/>
        <dbReference type="Rhea" id="RHEA-COMP:10207"/>
        <dbReference type="Rhea" id="RHEA-COMP:17053"/>
        <dbReference type="ChEBI" id="CHEBI:28938"/>
        <dbReference type="ChEBI" id="CHEBI:30011"/>
        <dbReference type="ChEBI" id="CHEBI:59905"/>
        <dbReference type="ChEBI" id="CHEBI:167175"/>
    </reaction>
    <physiologicalReaction direction="left-to-right" evidence="39">
        <dbReference type="Rhea" id="RHEA:66557"/>
    </physiologicalReaction>
</comment>
<dbReference type="InterPro" id="IPR002931">
    <property type="entry name" value="Transglutaminase-like"/>
</dbReference>
<evidence type="ECO:0000256" key="35">
    <source>
        <dbReference type="ARBA" id="ARBA00043138"/>
    </source>
</evidence>
<evidence type="ECO:0000256" key="31">
    <source>
        <dbReference type="ARBA" id="ARBA00042105"/>
    </source>
</evidence>
<evidence type="ECO:0000256" key="38">
    <source>
        <dbReference type="ARBA" id="ARBA00048230"/>
    </source>
</evidence>
<dbReference type="SMART" id="SM00460">
    <property type="entry name" value="TGc"/>
    <property type="match status" value="1"/>
</dbReference>
<dbReference type="GO" id="GO:0005634">
    <property type="term" value="C:nucleus"/>
    <property type="evidence" value="ECO:0007669"/>
    <property type="project" value="UniProtKB-SubCell"/>
</dbReference>
<evidence type="ECO:0000256" key="21">
    <source>
        <dbReference type="ARBA" id="ARBA00023242"/>
    </source>
</evidence>
<keyword evidence="19" id="KW-0342">GTP-binding</keyword>
<dbReference type="Gene3D" id="3.90.260.10">
    <property type="entry name" value="Transglutaminase-like"/>
    <property type="match status" value="1"/>
</dbReference>
<dbReference type="InterPro" id="IPR038765">
    <property type="entry name" value="Papain-like_cys_pep_sf"/>
</dbReference>
<evidence type="ECO:0000256" key="33">
    <source>
        <dbReference type="ARBA" id="ARBA00042912"/>
    </source>
</evidence>
<evidence type="ECO:0000256" key="19">
    <source>
        <dbReference type="ARBA" id="ARBA00023134"/>
    </source>
</evidence>
<dbReference type="EC" id="2.3.2.13" evidence="23"/>
<dbReference type="InterPro" id="IPR014756">
    <property type="entry name" value="Ig_E-set"/>
</dbReference>
<feature type="compositionally biased region" description="Acidic residues" evidence="40">
    <location>
        <begin position="453"/>
        <end position="465"/>
    </location>
</feature>
<evidence type="ECO:0000256" key="25">
    <source>
        <dbReference type="ARBA" id="ARBA00036876"/>
    </source>
</evidence>
<evidence type="ECO:0000313" key="42">
    <source>
        <dbReference type="Ensembl" id="ENSSORP00005025892.1"/>
    </source>
</evidence>
<keyword evidence="16" id="KW-0547">Nucleotide-binding</keyword>
<dbReference type="InterPro" id="IPR036985">
    <property type="entry name" value="Transglutaminase-like_sf"/>
</dbReference>
<evidence type="ECO:0000256" key="4">
    <source>
        <dbReference type="ARBA" id="ARBA00004236"/>
    </source>
</evidence>
<evidence type="ECO:0000256" key="23">
    <source>
        <dbReference type="ARBA" id="ARBA00024222"/>
    </source>
</evidence>
<keyword evidence="21" id="KW-0539">Nucleus</keyword>
<comment type="subcellular location">
    <subcellularLocation>
        <location evidence="4">Cell membrane</location>
    </subcellularLocation>
    <subcellularLocation>
        <location evidence="5">Chromosome</location>
    </subcellularLocation>
    <subcellularLocation>
        <location evidence="7">Cytoplasm</location>
        <location evidence="7">Cytosol</location>
    </subcellularLocation>
    <subcellularLocation>
        <location evidence="3">Mitochondrion</location>
    </subcellularLocation>
    <subcellularLocation>
        <location evidence="2">Nucleus</location>
    </subcellularLocation>
    <subcellularLocation>
        <location evidence="6">Secreted</location>
        <location evidence="6">Extracellular space</location>
        <location evidence="6">Extracellular matrix</location>
    </subcellularLocation>
</comment>
<dbReference type="FunFam" id="3.90.260.10:FF:000001">
    <property type="entry name" value="Protein-glutamine gamma-glutamyltransferase 2"/>
    <property type="match status" value="1"/>
</dbReference>
<evidence type="ECO:0000256" key="6">
    <source>
        <dbReference type="ARBA" id="ARBA00004498"/>
    </source>
</evidence>
<evidence type="ECO:0000256" key="9">
    <source>
        <dbReference type="ARBA" id="ARBA00022454"/>
    </source>
</evidence>
<evidence type="ECO:0000313" key="43">
    <source>
        <dbReference type="Proteomes" id="UP000472271"/>
    </source>
</evidence>
<evidence type="ECO:0000256" key="26">
    <source>
        <dbReference type="ARBA" id="ARBA00039019"/>
    </source>
</evidence>
<feature type="region of interest" description="Disordered" evidence="40">
    <location>
        <begin position="437"/>
        <end position="500"/>
    </location>
</feature>
<evidence type="ECO:0000256" key="39">
    <source>
        <dbReference type="ARBA" id="ARBA00048365"/>
    </source>
</evidence>
<evidence type="ECO:0000256" key="16">
    <source>
        <dbReference type="ARBA" id="ARBA00022741"/>
    </source>
</evidence>
<evidence type="ECO:0000256" key="8">
    <source>
        <dbReference type="ARBA" id="ARBA00005968"/>
    </source>
</evidence>
<dbReference type="GO" id="GO:0046872">
    <property type="term" value="F:metal ion binding"/>
    <property type="evidence" value="ECO:0007669"/>
    <property type="project" value="UniProtKB-KW"/>
</dbReference>
<evidence type="ECO:0000256" key="24">
    <source>
        <dbReference type="ARBA" id="ARBA00036377"/>
    </source>
</evidence>
<dbReference type="SUPFAM" id="SSF54001">
    <property type="entry name" value="Cysteine proteinases"/>
    <property type="match status" value="1"/>
</dbReference>
<evidence type="ECO:0000256" key="10">
    <source>
        <dbReference type="ARBA" id="ARBA00022475"/>
    </source>
</evidence>
<evidence type="ECO:0000256" key="32">
    <source>
        <dbReference type="ARBA" id="ARBA00042239"/>
    </source>
</evidence>
<evidence type="ECO:0000259" key="41">
    <source>
        <dbReference type="SMART" id="SM00460"/>
    </source>
</evidence>
<dbReference type="GO" id="GO:0005694">
    <property type="term" value="C:chromosome"/>
    <property type="evidence" value="ECO:0007669"/>
    <property type="project" value="UniProtKB-SubCell"/>
</dbReference>
<dbReference type="Proteomes" id="UP000472271">
    <property type="component" value="Chromosome 5"/>
</dbReference>
<evidence type="ECO:0000256" key="14">
    <source>
        <dbReference type="ARBA" id="ARBA00022679"/>
    </source>
</evidence>
<reference evidence="42" key="2">
    <citation type="submission" date="2025-08" db="UniProtKB">
        <authorList>
            <consortium name="Ensembl"/>
        </authorList>
    </citation>
    <scope>IDENTIFICATION</scope>
</reference>
<proteinExistence type="inferred from homology"/>
<dbReference type="PANTHER" id="PTHR11590:SF6">
    <property type="entry name" value="PROTEIN-GLUTAMINE GAMMA-GLUTAMYLTRANSFERASE 2"/>
    <property type="match status" value="1"/>
</dbReference>
<keyword evidence="11" id="KW-0964">Secreted</keyword>
<dbReference type="InterPro" id="IPR001102">
    <property type="entry name" value="Transglutaminase_N"/>
</dbReference>
<dbReference type="GO" id="GO:0050568">
    <property type="term" value="F:protein-glutamine glutaminase activity"/>
    <property type="evidence" value="ECO:0007669"/>
    <property type="project" value="UniProtKB-EC"/>
</dbReference>
<dbReference type="GO" id="GO:0007399">
    <property type="term" value="P:nervous system development"/>
    <property type="evidence" value="ECO:0007669"/>
    <property type="project" value="UniProtKB-ARBA"/>
</dbReference>
<evidence type="ECO:0000256" key="17">
    <source>
        <dbReference type="ARBA" id="ARBA00022837"/>
    </source>
</evidence>
<comment type="similarity">
    <text evidence="8">Belongs to the transglutaminase superfamily. Transglutaminase family.</text>
</comment>
<name>A0A673ABG1_9TELE</name>
<evidence type="ECO:0000256" key="2">
    <source>
        <dbReference type="ARBA" id="ARBA00004123"/>
    </source>
</evidence>
<dbReference type="Pfam" id="PF00868">
    <property type="entry name" value="Transglut_N"/>
    <property type="match status" value="1"/>
</dbReference>
<evidence type="ECO:0000256" key="29">
    <source>
        <dbReference type="ARBA" id="ARBA00041677"/>
    </source>
</evidence>
<dbReference type="GO" id="GO:0005525">
    <property type="term" value="F:GTP binding"/>
    <property type="evidence" value="ECO:0007669"/>
    <property type="project" value="UniProtKB-KW"/>
</dbReference>
<dbReference type="Gene3D" id="2.60.40.10">
    <property type="entry name" value="Immunoglobulins"/>
    <property type="match status" value="1"/>
</dbReference>
<dbReference type="GO" id="GO:0006508">
    <property type="term" value="P:proteolysis"/>
    <property type="evidence" value="ECO:0007669"/>
    <property type="project" value="UniProtKB-KW"/>
</dbReference>
<feature type="domain" description="Transglutaminase-like" evidence="41">
    <location>
        <begin position="224"/>
        <end position="318"/>
    </location>
</feature>
<keyword evidence="22" id="KW-0012">Acyltransferase</keyword>
<comment type="catalytic activity">
    <reaction evidence="25">
        <text>L-glutaminyl-[protein] + L-lysyl-[protein] = [protein]-L-lysyl-N(6)-5-L-glutamyl-[protein] + NH4(+)</text>
        <dbReference type="Rhea" id="RHEA:54816"/>
        <dbReference type="Rhea" id="RHEA-COMP:9752"/>
        <dbReference type="Rhea" id="RHEA-COMP:10207"/>
        <dbReference type="Rhea" id="RHEA-COMP:14005"/>
        <dbReference type="ChEBI" id="CHEBI:28938"/>
        <dbReference type="ChEBI" id="CHEBI:29969"/>
        <dbReference type="ChEBI" id="CHEBI:30011"/>
        <dbReference type="ChEBI" id="CHEBI:138370"/>
        <dbReference type="EC" id="2.3.2.13"/>
    </reaction>
    <physiologicalReaction direction="left-to-right" evidence="25">
        <dbReference type="Rhea" id="RHEA:54817"/>
    </physiologicalReaction>
</comment>
<comment type="catalytic activity">
    <reaction evidence="38">
        <text>L-glutaminyl-[protein] + (R)-noradrenaline = 5-(R)-noradrenalinyl-L-glutamyl-[protein] + NH4(+)</text>
        <dbReference type="Rhea" id="RHEA:66560"/>
        <dbReference type="Rhea" id="RHEA-COMP:10207"/>
        <dbReference type="Rhea" id="RHEA-COMP:17054"/>
        <dbReference type="ChEBI" id="CHEBI:28938"/>
        <dbReference type="ChEBI" id="CHEBI:30011"/>
        <dbReference type="ChEBI" id="CHEBI:72587"/>
        <dbReference type="ChEBI" id="CHEBI:167178"/>
    </reaction>
    <physiologicalReaction direction="left-to-right" evidence="38">
        <dbReference type="Rhea" id="RHEA:66561"/>
    </physiologicalReaction>
</comment>
<evidence type="ECO:0000256" key="28">
    <source>
        <dbReference type="ARBA" id="ARBA00041650"/>
    </source>
</evidence>
<evidence type="ECO:0000256" key="15">
    <source>
        <dbReference type="ARBA" id="ARBA00022723"/>
    </source>
</evidence>
<accession>A0A673ABG1</accession>
<keyword evidence="13" id="KW-0378">Hydrolase</keyword>
<feature type="compositionally biased region" description="Polar residues" evidence="40">
    <location>
        <begin position="491"/>
        <end position="500"/>
    </location>
</feature>
<evidence type="ECO:0000256" key="13">
    <source>
        <dbReference type="ARBA" id="ARBA00022670"/>
    </source>
</evidence>
<keyword evidence="17" id="KW-0106">Calcium</keyword>
<evidence type="ECO:0000256" key="7">
    <source>
        <dbReference type="ARBA" id="ARBA00004514"/>
    </source>
</evidence>
<reference evidence="42" key="1">
    <citation type="submission" date="2019-06" db="EMBL/GenBank/DDBJ databases">
        <authorList>
            <consortium name="Wellcome Sanger Institute Data Sharing"/>
        </authorList>
    </citation>
    <scope>NUCLEOTIDE SEQUENCE [LARGE SCALE GENOMIC DNA]</scope>
</reference>
<evidence type="ECO:0000256" key="34">
    <source>
        <dbReference type="ARBA" id="ARBA00043104"/>
    </source>
</evidence>
<dbReference type="GO" id="GO:0008233">
    <property type="term" value="F:peptidase activity"/>
    <property type="evidence" value="ECO:0007669"/>
    <property type="project" value="UniProtKB-KW"/>
</dbReference>
<dbReference type="GO" id="GO:0005886">
    <property type="term" value="C:plasma membrane"/>
    <property type="evidence" value="ECO:0007669"/>
    <property type="project" value="UniProtKB-SubCell"/>
</dbReference>
<evidence type="ECO:0000256" key="5">
    <source>
        <dbReference type="ARBA" id="ARBA00004286"/>
    </source>
</evidence>
<dbReference type="GO" id="GO:0005829">
    <property type="term" value="C:cytosol"/>
    <property type="evidence" value="ECO:0007669"/>
    <property type="project" value="UniProtKB-SubCell"/>
</dbReference>
<dbReference type="InParanoid" id="A0A673ABG1"/>
<keyword evidence="14" id="KW-0808">Transferase</keyword>
<keyword evidence="10" id="KW-1003">Cell membrane</keyword>
<dbReference type="SUPFAM" id="SSF81296">
    <property type="entry name" value="E set domains"/>
    <property type="match status" value="1"/>
</dbReference>
<evidence type="ECO:0000256" key="22">
    <source>
        <dbReference type="ARBA" id="ARBA00023315"/>
    </source>
</evidence>
<dbReference type="EC" id="3.5.1.44" evidence="26"/>
<dbReference type="GO" id="GO:0003810">
    <property type="term" value="F:protein-glutamine gamma-glutamyltransferase activity"/>
    <property type="evidence" value="ECO:0007669"/>
    <property type="project" value="UniProtKB-EC"/>
</dbReference>
<keyword evidence="15" id="KW-0479">Metal-binding</keyword>
<evidence type="ECO:0000256" key="18">
    <source>
        <dbReference type="ARBA" id="ARBA00023128"/>
    </source>
</evidence>
<dbReference type="AlphaFoldDB" id="A0A673ABG1"/>
<dbReference type="InterPro" id="IPR050779">
    <property type="entry name" value="Transglutaminase"/>
</dbReference>
<comment type="catalytic activity">
    <reaction evidence="24">
        <text>L-glutaminyl-[protein] + serotonin = 5-serotonyl-L-glutamyl-[protein] + NH4(+)</text>
        <dbReference type="Rhea" id="RHEA:66552"/>
        <dbReference type="Rhea" id="RHEA-COMP:10207"/>
        <dbReference type="Rhea" id="RHEA-COMP:17052"/>
        <dbReference type="ChEBI" id="CHEBI:28938"/>
        <dbReference type="ChEBI" id="CHEBI:30011"/>
        <dbReference type="ChEBI" id="CHEBI:167174"/>
        <dbReference type="ChEBI" id="CHEBI:350546"/>
    </reaction>
    <physiologicalReaction direction="left-to-right" evidence="24">
        <dbReference type="Rhea" id="RHEA:66553"/>
    </physiologicalReaction>
</comment>
<keyword evidence="9" id="KW-0158">Chromosome</keyword>
<keyword evidence="43" id="KW-1185">Reference proteome</keyword>
<dbReference type="PANTHER" id="PTHR11590">
    <property type="entry name" value="PROTEIN-GLUTAMINE GAMMA-GLUTAMYLTRANSFERASE"/>
    <property type="match status" value="1"/>
</dbReference>
<comment type="catalytic activity">
    <reaction evidence="36">
        <text>L-glutaminyl-[protein] + H2O = L-glutamyl-[protein] + NH4(+)</text>
        <dbReference type="Rhea" id="RHEA:16441"/>
        <dbReference type="Rhea" id="RHEA-COMP:10207"/>
        <dbReference type="Rhea" id="RHEA-COMP:10208"/>
        <dbReference type="ChEBI" id="CHEBI:15377"/>
        <dbReference type="ChEBI" id="CHEBI:28938"/>
        <dbReference type="ChEBI" id="CHEBI:29973"/>
        <dbReference type="ChEBI" id="CHEBI:30011"/>
        <dbReference type="EC" id="3.5.1.44"/>
    </reaction>
    <physiologicalReaction direction="left-to-right" evidence="36">
        <dbReference type="Rhea" id="RHEA:16442"/>
    </physiologicalReaction>
</comment>
<keyword evidence="20" id="KW-0472">Membrane</keyword>
<evidence type="ECO:0000256" key="27">
    <source>
        <dbReference type="ARBA" id="ARBA00040561"/>
    </source>
</evidence>
<dbReference type="Pfam" id="PF01841">
    <property type="entry name" value="Transglut_core"/>
    <property type="match status" value="1"/>
</dbReference>
<evidence type="ECO:0000256" key="40">
    <source>
        <dbReference type="SAM" id="MobiDB-lite"/>
    </source>
</evidence>
<reference evidence="42" key="3">
    <citation type="submission" date="2025-09" db="UniProtKB">
        <authorList>
            <consortium name="Ensembl"/>
        </authorList>
    </citation>
    <scope>IDENTIFICATION</scope>
</reference>
<comment type="cofactor">
    <cofactor evidence="1">
        <name>Ca(2+)</name>
        <dbReference type="ChEBI" id="CHEBI:29108"/>
    </cofactor>
</comment>
<protein>
    <recommendedName>
        <fullName evidence="27">Protein-glutamine gamma-glutamyltransferase 2</fullName>
        <ecNumber evidence="23">2.3.2.13</ecNumber>
        <ecNumber evidence="26">3.5.1.44</ecNumber>
    </recommendedName>
    <alternativeName>
        <fullName evidence="30">Isopeptidase TGM2</fullName>
    </alternativeName>
    <alternativeName>
        <fullName evidence="32">Protein-glutamine deamidase TGM2</fullName>
    </alternativeName>
    <alternativeName>
        <fullName evidence="31">Protein-glutamine dopaminyltransferase TGM2</fullName>
    </alternativeName>
    <alternativeName>
        <fullName evidence="34">Protein-glutamine histaminyltransferase TGM2</fullName>
    </alternativeName>
    <alternativeName>
        <fullName evidence="35">Protein-glutamine noradrenalinyltransferase TGM2</fullName>
    </alternativeName>
    <alternativeName>
        <fullName evidence="33">Protein-glutamine serotonyltransferase TGM2</fullName>
    </alternativeName>
    <alternativeName>
        <fullName evidence="29">Tissue transglutaminase</fullName>
    </alternativeName>
    <alternativeName>
        <fullName evidence="28">Transglutaminase-2</fullName>
    </alternativeName>
</protein>
<evidence type="ECO:0000256" key="3">
    <source>
        <dbReference type="ARBA" id="ARBA00004173"/>
    </source>
</evidence>
<comment type="catalytic activity">
    <reaction evidence="37">
        <text>L-glutaminyl-[protein] + histamine = 5-histaminyl-L-glutamyl-[protein] + NH4(+)</text>
        <dbReference type="Rhea" id="RHEA:66564"/>
        <dbReference type="Rhea" id="RHEA-COMP:10207"/>
        <dbReference type="Rhea" id="RHEA-COMP:17056"/>
        <dbReference type="ChEBI" id="CHEBI:28938"/>
        <dbReference type="ChEBI" id="CHEBI:30011"/>
        <dbReference type="ChEBI" id="CHEBI:58432"/>
        <dbReference type="ChEBI" id="CHEBI:167179"/>
    </reaction>
    <physiologicalReaction direction="left-to-right" evidence="37">
        <dbReference type="Rhea" id="RHEA:66565"/>
    </physiologicalReaction>
</comment>
<evidence type="ECO:0000256" key="20">
    <source>
        <dbReference type="ARBA" id="ARBA00023136"/>
    </source>
</evidence>
<evidence type="ECO:0000256" key="11">
    <source>
        <dbReference type="ARBA" id="ARBA00022525"/>
    </source>
</evidence>
<dbReference type="Ensembl" id="ENSSORT00005026660.1">
    <property type="protein sequence ID" value="ENSSORP00005025892.1"/>
    <property type="gene ID" value="ENSSORG00005012378.1"/>
</dbReference>
<dbReference type="InterPro" id="IPR013783">
    <property type="entry name" value="Ig-like_fold"/>
</dbReference>
<keyword evidence="13" id="KW-0645">Protease</keyword>
<keyword evidence="18" id="KW-0496">Mitochondrion</keyword>
<sequence length="557" mass="63159">MFFFFLEVLQKVDLHPKTNNTDHHTVEVSEEQLILRRGQAFILTLHLTQPVNIQHLLPLKFTALTGWCLVQCCIVISILSPSADVPLASLVLLFNPWCPDDSVFLSDEVQRQEYVMNEQGMIYVGSGNYISSVPWDYGQFEDDMVKICMKMLNVSHLHKKHPAQDVASRCDPIYISRLISAMINSEDDCGVLEGRWEGSFASGVRPTHWTGSHEILRRWFSTNCRPVKYGQCWVFASVMCSVMRLLGIPSRVVTNFNSAHDTNENLTIDVYHPMDRMMEIPSYDSIWNFHVWVESWMTRPDLAEDGKFDGWQVVDPTPQELSDGVYCCGPASVKSILNGNTDLNYDVPFVFAEVNADCVDWLVRSDGSTRKMFTDSKRVGQSVSTKSVGSKKRLDITDTYKHREGRLYNTKQHVVITFTGTEMERDVFHYAITRDFSKDSDEDETPEEVANTETDEAREEVESGEGVENHRPTDTSAMGNGNETREDNDRMGNSVTNATTGTGAEVTIDSTAPRVSMEFQEVKSPIIYLFKISFYMLALFAFLITMKETLGAFGVIY</sequence>
<organism evidence="42 43">
    <name type="scientific">Sphaeramia orbicularis</name>
    <name type="common">orbiculate cardinalfish</name>
    <dbReference type="NCBI Taxonomy" id="375764"/>
    <lineage>
        <taxon>Eukaryota</taxon>
        <taxon>Metazoa</taxon>
        <taxon>Chordata</taxon>
        <taxon>Craniata</taxon>
        <taxon>Vertebrata</taxon>
        <taxon>Euteleostomi</taxon>
        <taxon>Actinopterygii</taxon>
        <taxon>Neopterygii</taxon>
        <taxon>Teleostei</taxon>
        <taxon>Neoteleostei</taxon>
        <taxon>Acanthomorphata</taxon>
        <taxon>Gobiaria</taxon>
        <taxon>Kurtiformes</taxon>
        <taxon>Apogonoidei</taxon>
        <taxon>Apogonidae</taxon>
        <taxon>Apogoninae</taxon>
        <taxon>Sphaeramia</taxon>
    </lineage>
</organism>
<dbReference type="GO" id="GO:0005739">
    <property type="term" value="C:mitochondrion"/>
    <property type="evidence" value="ECO:0007669"/>
    <property type="project" value="UniProtKB-SubCell"/>
</dbReference>
<evidence type="ECO:0000256" key="30">
    <source>
        <dbReference type="ARBA" id="ARBA00042099"/>
    </source>
</evidence>
<evidence type="ECO:0000256" key="36">
    <source>
        <dbReference type="ARBA" id="ARBA00047868"/>
    </source>
</evidence>
<keyword evidence="12" id="KW-0272">Extracellular matrix</keyword>
<evidence type="ECO:0000256" key="12">
    <source>
        <dbReference type="ARBA" id="ARBA00022530"/>
    </source>
</evidence>